<evidence type="ECO:0000313" key="1">
    <source>
        <dbReference type="EMBL" id="JAD48885.1"/>
    </source>
</evidence>
<organism evidence="1">
    <name type="scientific">Arundo donax</name>
    <name type="common">Giant reed</name>
    <name type="synonym">Donax arundinaceus</name>
    <dbReference type="NCBI Taxonomy" id="35708"/>
    <lineage>
        <taxon>Eukaryota</taxon>
        <taxon>Viridiplantae</taxon>
        <taxon>Streptophyta</taxon>
        <taxon>Embryophyta</taxon>
        <taxon>Tracheophyta</taxon>
        <taxon>Spermatophyta</taxon>
        <taxon>Magnoliopsida</taxon>
        <taxon>Liliopsida</taxon>
        <taxon>Poales</taxon>
        <taxon>Poaceae</taxon>
        <taxon>PACMAD clade</taxon>
        <taxon>Arundinoideae</taxon>
        <taxon>Arundineae</taxon>
        <taxon>Arundo</taxon>
    </lineage>
</organism>
<name>A0A0A9AIV1_ARUDO</name>
<accession>A0A0A9AIV1</accession>
<reference evidence="1" key="1">
    <citation type="submission" date="2014-09" db="EMBL/GenBank/DDBJ databases">
        <authorList>
            <person name="Magalhaes I.L.F."/>
            <person name="Oliveira U."/>
            <person name="Santos F.R."/>
            <person name="Vidigal T.H.D.A."/>
            <person name="Brescovit A.D."/>
            <person name="Santos A.J."/>
        </authorList>
    </citation>
    <scope>NUCLEOTIDE SEQUENCE</scope>
    <source>
        <tissue evidence="1">Shoot tissue taken approximately 20 cm above the soil surface</tissue>
    </source>
</reference>
<dbReference type="AlphaFoldDB" id="A0A0A9AIV1"/>
<reference evidence="1" key="2">
    <citation type="journal article" date="2015" name="Data Brief">
        <title>Shoot transcriptome of the giant reed, Arundo donax.</title>
        <authorList>
            <person name="Barrero R.A."/>
            <person name="Guerrero F.D."/>
            <person name="Moolhuijzen P."/>
            <person name="Goolsby J.A."/>
            <person name="Tidwell J."/>
            <person name="Bellgard S.E."/>
            <person name="Bellgard M.I."/>
        </authorList>
    </citation>
    <scope>NUCLEOTIDE SEQUENCE</scope>
    <source>
        <tissue evidence="1">Shoot tissue taken approximately 20 cm above the soil surface</tissue>
    </source>
</reference>
<dbReference type="EMBL" id="GBRH01249010">
    <property type="protein sequence ID" value="JAD48885.1"/>
    <property type="molecule type" value="Transcribed_RNA"/>
</dbReference>
<proteinExistence type="predicted"/>
<protein>
    <submittedName>
        <fullName evidence="1">Uncharacterized protein</fullName>
    </submittedName>
</protein>
<sequence length="118" mass="12045">MVASQTTEVPGTDGPGVAAQEAGVVGTPTVMTDLAVVAGALDLTMTVGQVMMTGQVVREDQTVPHPLVAAHHLTVAVARHPSVVVHHPLVVGTEASAVLASTAANRGTEHQTARTSRR</sequence>